<dbReference type="Proteomes" id="UP000663887">
    <property type="component" value="Unassembled WGS sequence"/>
</dbReference>
<evidence type="ECO:0008006" key="15">
    <source>
        <dbReference type="Google" id="ProtNLM"/>
    </source>
</evidence>
<dbReference type="Pfam" id="PF10937">
    <property type="entry name" value="Kgd4-YMR31"/>
    <property type="match status" value="1"/>
</dbReference>
<evidence type="ECO:0000256" key="2">
    <source>
        <dbReference type="ARBA" id="ARBA00023128"/>
    </source>
</evidence>
<gene>
    <name evidence="12" type="ORF">BYL167_LOCUS47831</name>
    <name evidence="4" type="ORF">CJN711_LOCUS4830</name>
    <name evidence="10" type="ORF">GIL414_LOCUS8435</name>
    <name evidence="5" type="ORF">KQP761_LOCUS9449</name>
    <name evidence="6" type="ORF">MBJ925_LOCUS971</name>
    <name evidence="11" type="ORF">OVN521_LOCUS13768</name>
    <name evidence="9" type="ORF">UXM345_LOCUS785</name>
    <name evidence="8" type="ORF">WKI299_LOCUS16475</name>
    <name evidence="7" type="ORF">XDN619_LOCUS4038</name>
</gene>
<proteinExistence type="inferred from homology"/>
<dbReference type="AlphaFoldDB" id="A0A816NA82"/>
<dbReference type="Proteomes" id="UP000663866">
    <property type="component" value="Unassembled WGS sequence"/>
</dbReference>
<evidence type="ECO:0000313" key="6">
    <source>
        <dbReference type="EMBL" id="CAF1913556.1"/>
    </source>
</evidence>
<evidence type="ECO:0000313" key="5">
    <source>
        <dbReference type="EMBL" id="CAF1395770.1"/>
    </source>
</evidence>
<dbReference type="EMBL" id="CAJOBG010002032">
    <property type="protein sequence ID" value="CAF3978127.1"/>
    <property type="molecule type" value="Genomic_DNA"/>
</dbReference>
<protein>
    <recommendedName>
        <fullName evidence="15">Mitochondrial ribosomal protein S36</fullName>
    </recommendedName>
</protein>
<evidence type="ECO:0000313" key="11">
    <source>
        <dbReference type="EMBL" id="CAF3978127.1"/>
    </source>
</evidence>
<evidence type="ECO:0000256" key="1">
    <source>
        <dbReference type="ARBA" id="ARBA00004173"/>
    </source>
</evidence>
<evidence type="ECO:0000313" key="14">
    <source>
        <dbReference type="Proteomes" id="UP000663887"/>
    </source>
</evidence>
<dbReference type="EMBL" id="CAJOBJ010002736">
    <property type="protein sequence ID" value="CAF3938198.1"/>
    <property type="molecule type" value="Genomic_DNA"/>
</dbReference>
<dbReference type="EMBL" id="CAJNOW010003814">
    <property type="protein sequence ID" value="CAF1395770.1"/>
    <property type="molecule type" value="Genomic_DNA"/>
</dbReference>
<dbReference type="EMBL" id="CAJNRG010000709">
    <property type="protein sequence ID" value="CAF2016199.1"/>
    <property type="molecule type" value="Genomic_DNA"/>
</dbReference>
<dbReference type="GO" id="GO:0005739">
    <property type="term" value="C:mitochondrion"/>
    <property type="evidence" value="ECO:0007669"/>
    <property type="project" value="UniProtKB-SubCell"/>
</dbReference>
<dbReference type="Proteomes" id="UP000681967">
    <property type="component" value="Unassembled WGS sequence"/>
</dbReference>
<dbReference type="EMBL" id="CAJOBH010138524">
    <property type="protein sequence ID" value="CAF4793630.1"/>
    <property type="molecule type" value="Genomic_DNA"/>
</dbReference>
<dbReference type="OrthoDB" id="2116030at2759"/>
<dbReference type="Proteomes" id="UP000663855">
    <property type="component" value="Unassembled WGS sequence"/>
</dbReference>
<evidence type="ECO:0000256" key="3">
    <source>
        <dbReference type="ARBA" id="ARBA00043970"/>
    </source>
</evidence>
<evidence type="ECO:0000313" key="7">
    <source>
        <dbReference type="EMBL" id="CAF2016199.1"/>
    </source>
</evidence>
<organism evidence="7 14">
    <name type="scientific">Rotaria magnacalcarata</name>
    <dbReference type="NCBI Taxonomy" id="392030"/>
    <lineage>
        <taxon>Eukaryota</taxon>
        <taxon>Metazoa</taxon>
        <taxon>Spiralia</taxon>
        <taxon>Gnathifera</taxon>
        <taxon>Rotifera</taxon>
        <taxon>Eurotatoria</taxon>
        <taxon>Bdelloidea</taxon>
        <taxon>Philodinida</taxon>
        <taxon>Philodinidae</taxon>
        <taxon>Rotaria</taxon>
    </lineage>
</organism>
<dbReference type="Proteomes" id="UP000681720">
    <property type="component" value="Unassembled WGS sequence"/>
</dbReference>
<dbReference type="Proteomes" id="UP000663834">
    <property type="component" value="Unassembled WGS sequence"/>
</dbReference>
<evidence type="ECO:0000313" key="9">
    <source>
        <dbReference type="EMBL" id="CAF3730307.1"/>
    </source>
</evidence>
<name>A0A816NA82_9BILA</name>
<evidence type="ECO:0000313" key="12">
    <source>
        <dbReference type="EMBL" id="CAF4793630.1"/>
    </source>
</evidence>
<dbReference type="EMBL" id="CAJNRF010006591">
    <property type="protein sequence ID" value="CAF2082605.1"/>
    <property type="molecule type" value="Genomic_DNA"/>
</dbReference>
<evidence type="ECO:0000313" key="8">
    <source>
        <dbReference type="EMBL" id="CAF2082605.1"/>
    </source>
</evidence>
<dbReference type="EMBL" id="CAJOBF010000037">
    <property type="protein sequence ID" value="CAF3730307.1"/>
    <property type="molecule type" value="Genomic_DNA"/>
</dbReference>
<dbReference type="GO" id="GO:0006103">
    <property type="term" value="P:2-oxoglutarate metabolic process"/>
    <property type="evidence" value="ECO:0007669"/>
    <property type="project" value="InterPro"/>
</dbReference>
<comment type="subcellular location">
    <subcellularLocation>
        <location evidence="1">Mitochondrion</location>
    </subcellularLocation>
</comment>
<keyword evidence="13" id="KW-1185">Reference proteome</keyword>
<dbReference type="EMBL" id="CAJNRE010000063">
    <property type="protein sequence ID" value="CAF1913556.1"/>
    <property type="molecule type" value="Genomic_DNA"/>
</dbReference>
<dbReference type="InterPro" id="IPR020373">
    <property type="entry name" value="Kgd4/YMR-31"/>
</dbReference>
<dbReference type="Proteomes" id="UP000663856">
    <property type="component" value="Unassembled WGS sequence"/>
</dbReference>
<evidence type="ECO:0000313" key="13">
    <source>
        <dbReference type="Proteomes" id="UP000663866"/>
    </source>
</evidence>
<evidence type="ECO:0000313" key="4">
    <source>
        <dbReference type="EMBL" id="CAF1052835.1"/>
    </source>
</evidence>
<dbReference type="Proteomes" id="UP000663842">
    <property type="component" value="Unassembled WGS sequence"/>
</dbReference>
<comment type="similarity">
    <text evidence="3">Belongs to the alpha-ketoglutarate dehydrogenase component 4 family.</text>
</comment>
<dbReference type="Proteomes" id="UP000663824">
    <property type="component" value="Unassembled WGS sequence"/>
</dbReference>
<reference evidence="7" key="1">
    <citation type="submission" date="2021-02" db="EMBL/GenBank/DDBJ databases">
        <authorList>
            <person name="Nowell W R."/>
        </authorList>
    </citation>
    <scope>NUCLEOTIDE SEQUENCE</scope>
</reference>
<keyword evidence="2" id="KW-0496">Mitochondrion</keyword>
<dbReference type="EMBL" id="CAJNOV010001215">
    <property type="protein sequence ID" value="CAF1052835.1"/>
    <property type="molecule type" value="Genomic_DNA"/>
</dbReference>
<evidence type="ECO:0000313" key="10">
    <source>
        <dbReference type="EMBL" id="CAF3938198.1"/>
    </source>
</evidence>
<accession>A0A816NA82</accession>
<sequence>MSTVIAHVQKALRHHAPMIRFRYGLNQAGTNSLNQKPVTHKHEAHINKNTAAPVPTTNQLKTAHKSTSFEFLETPTKYRRRALTQDEIDLIAIGGLK</sequence>
<comment type="caution">
    <text evidence="7">The sequence shown here is derived from an EMBL/GenBank/DDBJ whole genome shotgun (WGS) entry which is preliminary data.</text>
</comment>